<dbReference type="Proteomes" id="UP001056426">
    <property type="component" value="Chromosome"/>
</dbReference>
<name>A0A9J6ZM60_9BACT</name>
<reference evidence="10" key="2">
    <citation type="submission" date="2022-06" db="EMBL/GenBank/DDBJ databases">
        <title>Xiashengella guii gen. nov. sp. nov., a bacterium isolated form anaerobic digestion tank.</title>
        <authorList>
            <person name="Huang H."/>
        </authorList>
    </citation>
    <scope>NUCLEOTIDE SEQUENCE</scope>
    <source>
        <strain evidence="10">Ai-910</strain>
    </source>
</reference>
<dbReference type="Pfam" id="PF10502">
    <property type="entry name" value="Peptidase_S26"/>
    <property type="match status" value="2"/>
</dbReference>
<evidence type="ECO:0000313" key="11">
    <source>
        <dbReference type="Proteomes" id="UP001056426"/>
    </source>
</evidence>
<evidence type="ECO:0000313" key="10">
    <source>
        <dbReference type="EMBL" id="URW78821.1"/>
    </source>
</evidence>
<reference evidence="10" key="1">
    <citation type="submission" date="2022-05" db="EMBL/GenBank/DDBJ databases">
        <authorList>
            <person name="Sun X."/>
        </authorList>
    </citation>
    <scope>NUCLEOTIDE SEQUENCE</scope>
    <source>
        <strain evidence="10">Ai-910</strain>
    </source>
</reference>
<feature type="active site" evidence="7">
    <location>
        <position position="248"/>
    </location>
</feature>
<dbReference type="PANTHER" id="PTHR43390">
    <property type="entry name" value="SIGNAL PEPTIDASE I"/>
    <property type="match status" value="1"/>
</dbReference>
<dbReference type="RefSeq" id="WP_250722236.1">
    <property type="nucleotide sequence ID" value="NZ_CP098400.1"/>
</dbReference>
<sequence>MDFKGIPTSRKVRFFIALIAFVLTVIWIGNYWLLLGVPVIFDIYISRIVPWGAWKQKKEGQRPPAWVEWVDALVFALVAVYIINIFLFQNYKIPTSSLEKTLLVGDHLFVSKVSYGPRMPITPIAFPLVQNTFPITNSKSYTDWPTWDYKRLKGFGKVERNQIVVFNFPTGDTVPFYRPNPDYYITIKELGQYAAMRNPSLIEGKTFASEYEERQFFNEIGRRLVQSNSQEYGDVRYRPVDKRDNYVKRCIALPGDVFEIRHNQVYINGQPAENPENLQHNYLVVTDGTILPKQFFDRLGISEDDRREGGTGPNYVLPLTKAMVETIKSYDIIKAVEVDERKPNGSGSEVFPYSKYFNWSRDNYGPLRIPAKGETVDLTIENILLYERIISAYEGNKLEVKNGTIYINGEVANSYTFKMDYYFMLGDNRHKSADSRYWGFVPEDHIIGRPILVWLSVDKDKGFPGGIRWNRFFKWVKND</sequence>
<evidence type="ECO:0000256" key="6">
    <source>
        <dbReference type="ARBA" id="ARBA00029906"/>
    </source>
</evidence>
<keyword evidence="11" id="KW-1185">Reference proteome</keyword>
<evidence type="ECO:0000256" key="4">
    <source>
        <dbReference type="ARBA" id="ARBA00019232"/>
    </source>
</evidence>
<dbReference type="GO" id="GO:0009003">
    <property type="term" value="F:signal peptidase activity"/>
    <property type="evidence" value="ECO:0007669"/>
    <property type="project" value="UniProtKB-EC"/>
</dbReference>
<dbReference type="GO" id="GO:0006465">
    <property type="term" value="P:signal peptide processing"/>
    <property type="evidence" value="ECO:0007669"/>
    <property type="project" value="InterPro"/>
</dbReference>
<gene>
    <name evidence="10" type="ORF">M9189_08120</name>
</gene>
<dbReference type="InterPro" id="IPR000223">
    <property type="entry name" value="Pept_S26A_signal_pept_1"/>
</dbReference>
<dbReference type="PANTHER" id="PTHR43390:SF1">
    <property type="entry name" value="CHLOROPLAST PROCESSING PEPTIDASE"/>
    <property type="match status" value="1"/>
</dbReference>
<keyword evidence="8" id="KW-1133">Transmembrane helix</keyword>
<comment type="similarity">
    <text evidence="2">Belongs to the peptidase S26 family.</text>
</comment>
<accession>A0A9J6ZM60</accession>
<feature type="transmembrane region" description="Helical" evidence="8">
    <location>
        <begin position="66"/>
        <end position="88"/>
    </location>
</feature>
<organism evidence="10 11">
    <name type="scientific">Xiashengella succiniciproducens</name>
    <dbReference type="NCBI Taxonomy" id="2949635"/>
    <lineage>
        <taxon>Bacteria</taxon>
        <taxon>Pseudomonadati</taxon>
        <taxon>Bacteroidota</taxon>
        <taxon>Bacteroidia</taxon>
        <taxon>Marinilabiliales</taxon>
        <taxon>Marinilabiliaceae</taxon>
        <taxon>Xiashengella</taxon>
    </lineage>
</organism>
<dbReference type="KEGG" id="alkq:M9189_08120"/>
<feature type="domain" description="Peptidase S26" evidence="9">
    <location>
        <begin position="418"/>
        <end position="454"/>
    </location>
</feature>
<dbReference type="GO" id="GO:0016020">
    <property type="term" value="C:membrane"/>
    <property type="evidence" value="ECO:0007669"/>
    <property type="project" value="InterPro"/>
</dbReference>
<evidence type="ECO:0000256" key="7">
    <source>
        <dbReference type="PIRSR" id="PIRSR600223-1"/>
    </source>
</evidence>
<dbReference type="GO" id="GO:0004252">
    <property type="term" value="F:serine-type endopeptidase activity"/>
    <property type="evidence" value="ECO:0007669"/>
    <property type="project" value="InterPro"/>
</dbReference>
<dbReference type="Gene3D" id="2.10.109.10">
    <property type="entry name" value="Umud Fragment, subunit A"/>
    <property type="match status" value="2"/>
</dbReference>
<proteinExistence type="inferred from homology"/>
<dbReference type="InterPro" id="IPR036286">
    <property type="entry name" value="LexA/Signal_pep-like_sf"/>
</dbReference>
<dbReference type="PROSITE" id="PS00761">
    <property type="entry name" value="SPASE_I_3"/>
    <property type="match status" value="1"/>
</dbReference>
<keyword evidence="8" id="KW-0812">Transmembrane</keyword>
<evidence type="ECO:0000259" key="9">
    <source>
        <dbReference type="Pfam" id="PF10502"/>
    </source>
</evidence>
<feature type="transmembrane region" description="Helical" evidence="8">
    <location>
        <begin position="12"/>
        <end position="29"/>
    </location>
</feature>
<dbReference type="InterPro" id="IPR019758">
    <property type="entry name" value="Pept_S26A_signal_pept_1_CS"/>
</dbReference>
<feature type="active site" evidence="7">
    <location>
        <position position="97"/>
    </location>
</feature>
<comment type="catalytic activity">
    <reaction evidence="1">
        <text>Cleavage of hydrophobic, N-terminal signal or leader sequences from secreted and periplasmic proteins.</text>
        <dbReference type="EC" id="3.4.21.89"/>
    </reaction>
</comment>
<dbReference type="EMBL" id="CP098400">
    <property type="protein sequence ID" value="URW78821.1"/>
    <property type="molecule type" value="Genomic_DNA"/>
</dbReference>
<dbReference type="InterPro" id="IPR019533">
    <property type="entry name" value="Peptidase_S26"/>
</dbReference>
<evidence type="ECO:0000256" key="3">
    <source>
        <dbReference type="ARBA" id="ARBA00013208"/>
    </source>
</evidence>
<dbReference type="AlphaFoldDB" id="A0A9J6ZM60"/>
<dbReference type="SUPFAM" id="SSF51306">
    <property type="entry name" value="LexA/Signal peptidase"/>
    <property type="match status" value="2"/>
</dbReference>
<dbReference type="CDD" id="cd06530">
    <property type="entry name" value="S26_SPase_I"/>
    <property type="match status" value="2"/>
</dbReference>
<keyword evidence="5" id="KW-0378">Hydrolase</keyword>
<protein>
    <recommendedName>
        <fullName evidence="4">Signal peptidase I</fullName>
        <ecNumber evidence="3">3.4.21.89</ecNumber>
    </recommendedName>
    <alternativeName>
        <fullName evidence="6">Leader peptidase I</fullName>
    </alternativeName>
</protein>
<dbReference type="EC" id="3.4.21.89" evidence="3"/>
<evidence type="ECO:0000256" key="2">
    <source>
        <dbReference type="ARBA" id="ARBA00009370"/>
    </source>
</evidence>
<evidence type="ECO:0000256" key="8">
    <source>
        <dbReference type="SAM" id="Phobius"/>
    </source>
</evidence>
<dbReference type="PRINTS" id="PR00727">
    <property type="entry name" value="LEADERPTASE"/>
</dbReference>
<feature type="domain" description="Peptidase S26" evidence="9">
    <location>
        <begin position="66"/>
        <end position="279"/>
    </location>
</feature>
<keyword evidence="8" id="KW-0472">Membrane</keyword>
<evidence type="ECO:0000256" key="5">
    <source>
        <dbReference type="ARBA" id="ARBA00022801"/>
    </source>
</evidence>
<evidence type="ECO:0000256" key="1">
    <source>
        <dbReference type="ARBA" id="ARBA00000677"/>
    </source>
</evidence>